<name>A0A2B7YDN6_POLH7</name>
<protein>
    <recommendedName>
        <fullName evidence="1">DUF6314 domain-containing protein</fullName>
    </recommendedName>
</protein>
<keyword evidence="3" id="KW-1185">Reference proteome</keyword>
<evidence type="ECO:0000313" key="3">
    <source>
        <dbReference type="Proteomes" id="UP000224634"/>
    </source>
</evidence>
<dbReference type="AlphaFoldDB" id="A0A2B7YDN6"/>
<organism evidence="2 3">
    <name type="scientific">Polytolypa hystricis (strain UAMH7299)</name>
    <dbReference type="NCBI Taxonomy" id="1447883"/>
    <lineage>
        <taxon>Eukaryota</taxon>
        <taxon>Fungi</taxon>
        <taxon>Dikarya</taxon>
        <taxon>Ascomycota</taxon>
        <taxon>Pezizomycotina</taxon>
        <taxon>Eurotiomycetes</taxon>
        <taxon>Eurotiomycetidae</taxon>
        <taxon>Onygenales</taxon>
        <taxon>Onygenales incertae sedis</taxon>
        <taxon>Polytolypa</taxon>
    </lineage>
</organism>
<evidence type="ECO:0000313" key="2">
    <source>
        <dbReference type="EMBL" id="PGH19646.1"/>
    </source>
</evidence>
<dbReference type="EMBL" id="PDNA01000045">
    <property type="protein sequence ID" value="PGH19646.1"/>
    <property type="molecule type" value="Genomic_DNA"/>
</dbReference>
<accession>A0A2B7YDN6</accession>
<sequence length="227" mass="24829">MGPHINLASNIFRSLASNPRPWVLTRTLASENPSDLHCEIRGTATFRAKETTGADGISETVYAEEGEMPSAAGNMAGLRWSRKYIWRLAPLSELSFASKTEEGEAEGQDEALSVWFAKPTKTSPGVENTVEADYVFHDLEFVDGSSDAAGSKNVPIPAPALDAGIETEIVLARGRHLCINDDYQTWYSFRVRNESSAIEVLAWASRHVVQGPKKNQDIVNMYTPGGV</sequence>
<comment type="caution">
    <text evidence="2">The sequence shown here is derived from an EMBL/GenBank/DDBJ whole genome shotgun (WGS) entry which is preliminary data.</text>
</comment>
<dbReference type="STRING" id="1447883.A0A2B7YDN6"/>
<dbReference type="InterPro" id="IPR045632">
    <property type="entry name" value="DUF6314"/>
</dbReference>
<dbReference type="Pfam" id="PF19834">
    <property type="entry name" value="DUF6314"/>
    <property type="match status" value="1"/>
</dbReference>
<dbReference type="Proteomes" id="UP000224634">
    <property type="component" value="Unassembled WGS sequence"/>
</dbReference>
<gene>
    <name evidence="2" type="ORF">AJ80_03801</name>
</gene>
<proteinExistence type="predicted"/>
<evidence type="ECO:0000259" key="1">
    <source>
        <dbReference type="Pfam" id="PF19834"/>
    </source>
</evidence>
<dbReference type="OrthoDB" id="66881at2759"/>
<reference evidence="2 3" key="1">
    <citation type="submission" date="2017-10" db="EMBL/GenBank/DDBJ databases">
        <title>Comparative genomics in systemic dimorphic fungi from Ajellomycetaceae.</title>
        <authorList>
            <person name="Munoz J.F."/>
            <person name="Mcewen J.G."/>
            <person name="Clay O.K."/>
            <person name="Cuomo C.A."/>
        </authorList>
    </citation>
    <scope>NUCLEOTIDE SEQUENCE [LARGE SCALE GENOMIC DNA]</scope>
    <source>
        <strain evidence="2 3">UAMH7299</strain>
    </source>
</reference>
<feature type="domain" description="DUF6314" evidence="1">
    <location>
        <begin position="22"/>
        <end position="223"/>
    </location>
</feature>